<organism evidence="11 12">
    <name type="scientific">Asaia bogorensis</name>
    <dbReference type="NCBI Taxonomy" id="91915"/>
    <lineage>
        <taxon>Bacteria</taxon>
        <taxon>Pseudomonadati</taxon>
        <taxon>Pseudomonadota</taxon>
        <taxon>Alphaproteobacteria</taxon>
        <taxon>Acetobacterales</taxon>
        <taxon>Acetobacteraceae</taxon>
        <taxon>Asaia</taxon>
    </lineage>
</organism>
<dbReference type="Pfam" id="PF04973">
    <property type="entry name" value="NMN_transporter"/>
    <property type="match status" value="1"/>
</dbReference>
<keyword evidence="9 10" id="KW-0472">Membrane</keyword>
<dbReference type="GO" id="GO:0034257">
    <property type="term" value="F:nicotinamide riboside transmembrane transporter activity"/>
    <property type="evidence" value="ECO:0007669"/>
    <property type="project" value="InterPro"/>
</dbReference>
<evidence type="ECO:0000256" key="3">
    <source>
        <dbReference type="ARBA" id="ARBA00006669"/>
    </source>
</evidence>
<comment type="caution">
    <text evidence="11">The sequence shown here is derived from an EMBL/GenBank/DDBJ whole genome shotgun (WGS) entry which is preliminary data.</text>
</comment>
<evidence type="ECO:0000256" key="7">
    <source>
        <dbReference type="ARBA" id="ARBA00022692"/>
    </source>
</evidence>
<evidence type="ECO:0000313" key="11">
    <source>
        <dbReference type="EMBL" id="CDG39473.1"/>
    </source>
</evidence>
<feature type="transmembrane region" description="Helical" evidence="10">
    <location>
        <begin position="137"/>
        <end position="154"/>
    </location>
</feature>
<dbReference type="NCBIfam" id="TIGR01528">
    <property type="entry name" value="NMN_trans_PnuC"/>
    <property type="match status" value="1"/>
</dbReference>
<dbReference type="PANTHER" id="PTHR36122:SF2">
    <property type="entry name" value="NICOTINAMIDE RIBOSIDE TRANSPORTER PNUC"/>
    <property type="match status" value="1"/>
</dbReference>
<evidence type="ECO:0000256" key="5">
    <source>
        <dbReference type="ARBA" id="ARBA00022448"/>
    </source>
</evidence>
<sequence>MPPLEAIAALFTVAGIWLTGQRRVSGWPVSLIAALLYLAVFAQARLWADSALQLAFCAFLLRGWYAWSHAPREQTGVRVASPRHTALVRDILAGLIASAALGYGLAHWTDDPAPFTDAALSALSLVAQIWTARRIMLCWPLWVAIDTAYVALFLTRSLWVSAGLYAILVGLAANAWYHWQRVARARELDKP</sequence>
<protein>
    <recommendedName>
        <fullName evidence="4">Nicotinamide riboside transporter PnuC</fullName>
    </recommendedName>
</protein>
<dbReference type="GO" id="GO:0005886">
    <property type="term" value="C:plasma membrane"/>
    <property type="evidence" value="ECO:0007669"/>
    <property type="project" value="UniProtKB-SubCell"/>
</dbReference>
<reference evidence="11 12" key="2">
    <citation type="journal article" date="2014" name="PLoS ONE">
        <title>Evolution of mitochondria reconstructed from the energy metabolism of living bacteria.</title>
        <authorList>
            <person name="Degli Esposti M."/>
            <person name="Chouaia B."/>
            <person name="Comandatore F."/>
            <person name="Crotti E."/>
            <person name="Sassera D."/>
            <person name="Lievens P.M."/>
            <person name="Daffonchio D."/>
            <person name="Bandi C."/>
        </authorList>
    </citation>
    <scope>NUCLEOTIDE SEQUENCE [LARGE SCALE GENOMIC DNA]</scope>
    <source>
        <strain evidence="11 12">SF2.1</strain>
    </source>
</reference>
<evidence type="ECO:0000256" key="2">
    <source>
        <dbReference type="ARBA" id="ARBA00004651"/>
    </source>
</evidence>
<dbReference type="AlphaFoldDB" id="A0A060QFK1"/>
<keyword evidence="8 10" id="KW-1133">Transmembrane helix</keyword>
<accession>A0A060QFK1</accession>
<gene>
    <name evidence="11" type="ORF">ASAP_1428</name>
</gene>
<evidence type="ECO:0000256" key="4">
    <source>
        <dbReference type="ARBA" id="ARBA00017522"/>
    </source>
</evidence>
<reference evidence="11 12" key="1">
    <citation type="journal article" date="2014" name="Genome Biol. Evol.">
        <title>Acetic acid bacteria genomes reveal functional traits for adaptation to life in insect guts.</title>
        <authorList>
            <person name="Chouaia B."/>
            <person name="Gaiarsa S."/>
            <person name="Crotti E."/>
            <person name="Comandatore F."/>
            <person name="Degli Esposti M."/>
            <person name="Ricci I."/>
            <person name="Alma A."/>
            <person name="Favia G."/>
            <person name="Bandi C."/>
            <person name="Daffonchio D."/>
        </authorList>
    </citation>
    <scope>NUCLEOTIDE SEQUENCE [LARGE SCALE GENOMIC DNA]</scope>
    <source>
        <strain evidence="11 12">SF2.1</strain>
    </source>
</reference>
<comment type="similarity">
    <text evidence="3">Belongs to the nicotinamide ribonucleoside (NR) uptake permease (TC 4.B.1) family.</text>
</comment>
<dbReference type="RefSeq" id="WP_023977337.1">
    <property type="nucleotide sequence ID" value="NZ_CBLX010000009.1"/>
</dbReference>
<feature type="transmembrane region" description="Helical" evidence="10">
    <location>
        <begin position="160"/>
        <end position="177"/>
    </location>
</feature>
<evidence type="ECO:0000256" key="9">
    <source>
        <dbReference type="ARBA" id="ARBA00023136"/>
    </source>
</evidence>
<evidence type="ECO:0000256" key="8">
    <source>
        <dbReference type="ARBA" id="ARBA00022989"/>
    </source>
</evidence>
<dbReference type="eggNOG" id="COG3201">
    <property type="taxonomic scope" value="Bacteria"/>
</dbReference>
<keyword evidence="6" id="KW-1003">Cell membrane</keyword>
<dbReference type="EMBL" id="CBLX010000009">
    <property type="protein sequence ID" value="CDG39473.1"/>
    <property type="molecule type" value="Genomic_DNA"/>
</dbReference>
<evidence type="ECO:0000256" key="1">
    <source>
        <dbReference type="ARBA" id="ARBA00002672"/>
    </source>
</evidence>
<proteinExistence type="inferred from homology"/>
<evidence type="ECO:0000256" key="6">
    <source>
        <dbReference type="ARBA" id="ARBA00022475"/>
    </source>
</evidence>
<name>A0A060QFK1_9PROT</name>
<keyword evidence="5" id="KW-0813">Transport</keyword>
<evidence type="ECO:0000313" key="12">
    <source>
        <dbReference type="Proteomes" id="UP000027583"/>
    </source>
</evidence>
<dbReference type="InterPro" id="IPR006419">
    <property type="entry name" value="NMN_transpt_PnuC"/>
</dbReference>
<dbReference type="GO" id="GO:0016301">
    <property type="term" value="F:kinase activity"/>
    <property type="evidence" value="ECO:0007669"/>
    <property type="project" value="UniProtKB-KW"/>
</dbReference>
<comment type="subcellular location">
    <subcellularLocation>
        <location evidence="2">Cell membrane</location>
        <topology evidence="2">Multi-pass membrane protein</topology>
    </subcellularLocation>
</comment>
<comment type="function">
    <text evidence="1">Required for nicotinamide riboside transport across the inner membrane.</text>
</comment>
<keyword evidence="7 10" id="KW-0812">Transmembrane</keyword>
<dbReference type="Proteomes" id="UP000027583">
    <property type="component" value="Unassembled WGS sequence"/>
</dbReference>
<dbReference type="PANTHER" id="PTHR36122">
    <property type="entry name" value="NICOTINAMIDE RIBOSIDE TRANSPORTER PNUC"/>
    <property type="match status" value="1"/>
</dbReference>
<evidence type="ECO:0000256" key="10">
    <source>
        <dbReference type="SAM" id="Phobius"/>
    </source>
</evidence>